<evidence type="ECO:0000256" key="4">
    <source>
        <dbReference type="ARBA" id="ARBA00017935"/>
    </source>
</evidence>
<dbReference type="Pfam" id="PF00583">
    <property type="entry name" value="Acetyltransf_1"/>
    <property type="match status" value="1"/>
</dbReference>
<evidence type="ECO:0000313" key="11">
    <source>
        <dbReference type="Proteomes" id="UP000095401"/>
    </source>
</evidence>
<evidence type="ECO:0000256" key="1">
    <source>
        <dbReference type="ARBA" id="ARBA00004978"/>
    </source>
</evidence>
<dbReference type="Gene3D" id="3.40.630.30">
    <property type="match status" value="1"/>
</dbReference>
<sequence>MKIRKPKVSDGRRIWRLVRDSRVLDVNSAYCYLLQCRDYADTGAVAEDGDGIIGFVTGYRPPERPDVWFVWQIGVAARARGQGLAKRLLRDVLARHDDLSQIEATIESGNQASRALFGSLARELGAPLWETDGFEADLFPDGHEPEPRIHIGPITSPYREHAFAGPTLNRLSEVRQ</sequence>
<dbReference type="AlphaFoldDB" id="A0A1D8IRD1"/>
<dbReference type="InterPro" id="IPR012772">
    <property type="entry name" value="Ectoine_EctA"/>
</dbReference>
<protein>
    <recommendedName>
        <fullName evidence="4 8">L-2,4-diaminobutyric acid acetyltransferase</fullName>
        <shortName evidence="8">DABA acetyltransferase</shortName>
        <ecNumber evidence="3 8">2.3.1.178</ecNumber>
    </recommendedName>
</protein>
<organism evidence="10 11">
    <name type="scientific">Acidihalobacter yilgarnensis</name>
    <dbReference type="NCBI Taxonomy" id="2819280"/>
    <lineage>
        <taxon>Bacteria</taxon>
        <taxon>Pseudomonadati</taxon>
        <taxon>Pseudomonadota</taxon>
        <taxon>Gammaproteobacteria</taxon>
        <taxon>Chromatiales</taxon>
        <taxon>Ectothiorhodospiraceae</taxon>
        <taxon>Acidihalobacter</taxon>
    </lineage>
</organism>
<proteinExistence type="inferred from homology"/>
<comment type="function">
    <text evidence="8">Catalyzes the acetylation of L-2,4-diaminobutyrate (DABA) to gamma-N-acetyl-alpha,gamma-diaminobutyric acid (ADABA) with acetyl coenzyme A.</text>
</comment>
<evidence type="ECO:0000313" key="10">
    <source>
        <dbReference type="EMBL" id="AOU98944.1"/>
    </source>
</evidence>
<dbReference type="KEGG" id="aprs:BI364_14140"/>
<dbReference type="NCBIfam" id="TIGR02406">
    <property type="entry name" value="ectoine_EctA"/>
    <property type="match status" value="1"/>
</dbReference>
<evidence type="ECO:0000256" key="2">
    <source>
        <dbReference type="ARBA" id="ARBA00010712"/>
    </source>
</evidence>
<dbReference type="CDD" id="cd04301">
    <property type="entry name" value="NAT_SF"/>
    <property type="match status" value="1"/>
</dbReference>
<dbReference type="GO" id="GO:0019491">
    <property type="term" value="P:ectoine biosynthetic process"/>
    <property type="evidence" value="ECO:0007669"/>
    <property type="project" value="UniProtKB-UniPathway"/>
</dbReference>
<accession>A0A1D8IRD1</accession>
<evidence type="ECO:0000256" key="3">
    <source>
        <dbReference type="ARBA" id="ARBA00012355"/>
    </source>
</evidence>
<dbReference type="InterPro" id="IPR016181">
    <property type="entry name" value="Acyl_CoA_acyltransferase"/>
</dbReference>
<keyword evidence="5 8" id="KW-0808">Transferase</keyword>
<dbReference type="UniPathway" id="UPA00067">
    <property type="reaction ID" value="UER00122"/>
</dbReference>
<keyword evidence="6 8" id="KW-0012">Acyltransferase</keyword>
<evidence type="ECO:0000256" key="5">
    <source>
        <dbReference type="ARBA" id="ARBA00022679"/>
    </source>
</evidence>
<dbReference type="PROSITE" id="PS51186">
    <property type="entry name" value="GNAT"/>
    <property type="match status" value="1"/>
</dbReference>
<dbReference type="EC" id="2.3.1.178" evidence="3 8"/>
<reference evidence="11" key="1">
    <citation type="submission" date="2016-09" db="EMBL/GenBank/DDBJ databases">
        <title>Acidihalobacter prosperus F5.</title>
        <authorList>
            <person name="Khaleque H.N."/>
            <person name="Ramsay J.P."/>
            <person name="Kaksonen A.H."/>
            <person name="Boxall N.J."/>
            <person name="Watkin E.L.J."/>
        </authorList>
    </citation>
    <scope>NUCLEOTIDE SEQUENCE [LARGE SCALE GENOMIC DNA]</scope>
    <source>
        <strain evidence="11">F5</strain>
    </source>
</reference>
<dbReference type="Proteomes" id="UP000095401">
    <property type="component" value="Chromosome"/>
</dbReference>
<evidence type="ECO:0000256" key="8">
    <source>
        <dbReference type="RuleBase" id="RU365045"/>
    </source>
</evidence>
<comment type="similarity">
    <text evidence="2 8">Belongs to the acetyltransferase family. EctA subfamily.</text>
</comment>
<evidence type="ECO:0000256" key="7">
    <source>
        <dbReference type="ARBA" id="ARBA00048924"/>
    </source>
</evidence>
<gene>
    <name evidence="8" type="primary">ectA</name>
    <name evidence="10" type="ORF">BI364_14140</name>
</gene>
<dbReference type="SUPFAM" id="SSF55729">
    <property type="entry name" value="Acyl-CoA N-acyltransferases (Nat)"/>
    <property type="match status" value="1"/>
</dbReference>
<name>A0A1D8IRD1_9GAMM</name>
<comment type="catalytic activity">
    <reaction evidence="7 8">
        <text>L-2,4-diaminobutanoate + acetyl-CoA = (2S)-4-acetamido-2-aminobutanoate + CoA + H(+)</text>
        <dbReference type="Rhea" id="RHEA:16901"/>
        <dbReference type="ChEBI" id="CHEBI:15378"/>
        <dbReference type="ChEBI" id="CHEBI:57287"/>
        <dbReference type="ChEBI" id="CHEBI:57288"/>
        <dbReference type="ChEBI" id="CHEBI:58761"/>
        <dbReference type="ChEBI" id="CHEBI:58929"/>
        <dbReference type="EC" id="2.3.1.178"/>
    </reaction>
</comment>
<comment type="pathway">
    <text evidence="1 8">Amine and polyamine biosynthesis; ectoine biosynthesis; L-ectoine from L-aspartate 4-semialdehyde: step 2/3.</text>
</comment>
<dbReference type="RefSeq" id="WP_070079297.1">
    <property type="nucleotide sequence ID" value="NZ_CP017415.1"/>
</dbReference>
<feature type="domain" description="N-acetyltransferase" evidence="9">
    <location>
        <begin position="1"/>
        <end position="152"/>
    </location>
</feature>
<dbReference type="EMBL" id="CP017415">
    <property type="protein sequence ID" value="AOU98944.1"/>
    <property type="molecule type" value="Genomic_DNA"/>
</dbReference>
<evidence type="ECO:0000256" key="6">
    <source>
        <dbReference type="ARBA" id="ARBA00023315"/>
    </source>
</evidence>
<keyword evidence="11" id="KW-1185">Reference proteome</keyword>
<dbReference type="GO" id="GO:0033816">
    <property type="term" value="F:diaminobutyrate acetyltransferase activity"/>
    <property type="evidence" value="ECO:0007669"/>
    <property type="project" value="UniProtKB-EC"/>
</dbReference>
<evidence type="ECO:0000259" key="9">
    <source>
        <dbReference type="PROSITE" id="PS51186"/>
    </source>
</evidence>
<dbReference type="InterPro" id="IPR000182">
    <property type="entry name" value="GNAT_dom"/>
</dbReference>